<evidence type="ECO:0000256" key="3">
    <source>
        <dbReference type="ARBA" id="ARBA00022801"/>
    </source>
</evidence>
<dbReference type="SUPFAM" id="SSF55545">
    <property type="entry name" value="beta-N-acetylhexosaminidase-like domain"/>
    <property type="match status" value="1"/>
</dbReference>
<dbReference type="InterPro" id="IPR031924">
    <property type="entry name" value="GH115"/>
</dbReference>
<dbReference type="KEGG" id="obg:Verru16b_00637"/>
<gene>
    <name evidence="7" type="ORF">Verru16b_00637</name>
</gene>
<dbReference type="EMBL" id="CP016094">
    <property type="protein sequence ID" value="AOS43588.1"/>
    <property type="molecule type" value="Genomic_DNA"/>
</dbReference>
<evidence type="ECO:0000256" key="1">
    <source>
        <dbReference type="ARBA" id="ARBA00022487"/>
    </source>
</evidence>
<keyword evidence="1" id="KW-0719">Serine esterase</keyword>
<dbReference type="InterPro" id="IPR029058">
    <property type="entry name" value="AB_hydrolase_fold"/>
</dbReference>
<dbReference type="STRING" id="1838286.Verru16b_00637"/>
<dbReference type="PATRIC" id="fig|1838286.3.peg.644"/>
<dbReference type="PANTHER" id="PTHR37842:SF2">
    <property type="entry name" value="GYLCOSYL HYDROLASE 115 C-TERMINAL DOMAIN-CONTAINING PROTEIN"/>
    <property type="match status" value="1"/>
</dbReference>
<dbReference type="InterPro" id="IPR042301">
    <property type="entry name" value="GH115_sf"/>
</dbReference>
<organism evidence="7 8">
    <name type="scientific">Lacunisphaera limnophila</name>
    <dbReference type="NCBI Taxonomy" id="1838286"/>
    <lineage>
        <taxon>Bacteria</taxon>
        <taxon>Pseudomonadati</taxon>
        <taxon>Verrucomicrobiota</taxon>
        <taxon>Opitutia</taxon>
        <taxon>Opitutales</taxon>
        <taxon>Opitutaceae</taxon>
        <taxon>Lacunisphaera</taxon>
    </lineage>
</organism>
<protein>
    <submittedName>
        <fullName evidence="7">Uncharacterized protein</fullName>
    </submittedName>
</protein>
<keyword evidence="2" id="KW-0732">Signal</keyword>
<sequence>MQADIERVTGRKPELQSGQPGAASVAVLIGTVGRSSLIDGLVAAGKLDVTAIRGKWEAFVIETVEQPFPGVERALVIAGSDKRGTIYGIYEISEQIGVSPWYWWADVPVKKSAELFLAPGRTVVDSPVVQYRGLFLNDEAPALTGWVHEKFGKFDHTFYTRLFELMLRLRANYLWPAMWLPRAFNDDDPANPRLADEYGIVMGTSHHEPLMRAHAEWGKYGKGAWNYTSNDAVLRDFWRGGVERVKDYESIHSLGMRGDGDEAMTAETNTHLLERIVADQRQIIAEVSGKPAEQTPQLWALYKEVQDYYEAGMRVPDDVILLWCDDNWGNIRRLPTPEERKRKGGAGVYYHFDYVGGPRNYKWTNVTPITKVWEQMHLAWQLEANRIWIVNVGDLKPMEFPLEFFLRYAWDPARWPYEKLSDYSRQWAEREFGAKHATEIAALINGYSKLNRRRTPELLTPDTYSLTNHREAERVLAEWQDLVARAEKVRAALAPEYHDAFFQLVLYPVQAGAGVHELYVATGLNRLHARQGRTDANVHAARARELFAADRALADQYHQLGGGKWNHMASQIKFGYTYWQSPEMEVMPAVHEVLPRAGASLGAAIEGAEFGWPVYGAPRPVLPELLALAPAATRWVEVFNRGAAPFDFTVTADQPWVKLSATGGRVTDRSVRLELGADWAAVPAGRATATVTIDAGAAGSFAVQLPVHRPTGEVAGFVEQDRHLAIDAPHYDRFIQTGDTQWKVLPGFGRTLGGVTTMPVTQPAVVPSGNSPRLEYDLHTFSAGEIKVEVHLAPSLDFQSGEGLRYGISIDDEPPQVVKVGTWAPQSNWEAAVADSVRRVATTHRLAVPGKHTLKFWLVTPGVVLERIVIDTAPVPATAPARGPRPAPGVRPSHLGPPESPRAGQPVPFWQVSPEERARLGRLTQEDHADMLRQLGITQLRPGRNPNPGSTTPPNYDEARANPYPDWPELLTLKDGAKITTAEQWWRERRPEIVEDLEREIVGRVPTQMPGVKWEVARTVETAVGGRPVVAQQVIGRVDNTAHPDVAVAIKMAVVLPAEARGPVPMLIMFGSGSMPDEPGFSFPGMYEPPVPPSPDQLIAAGWGYVWLSPTSIQADHGAGLTAGIIGLVNQGQRRTPEQWGALRAWAWGASRALDYLETLPAVDAKRVGIEGVSRYGKAALVAMALEPRFAVVLIGSSGEGGMKPHRRDFGESVENLASSGAYHWMAGNFLKYAAAESTFGAKTANDIPVESHQLLALCAPRPAFVSYGIPERGDALWLDQPGSYMATVAAGPAYRLLGAKDLGVTEDYRAARMPPVNTGLLDGELAWRQHDGGHEDRSNMSHFLAWANRLLRPAGH</sequence>
<name>A0A1D8ARR0_9BACT</name>
<feature type="domain" description="4-O-methyl-glucuronoyl methylesterase-like" evidence="6">
    <location>
        <begin position="1139"/>
        <end position="1299"/>
    </location>
</feature>
<keyword evidence="8" id="KW-1185">Reference proteome</keyword>
<dbReference type="Pfam" id="PF17829">
    <property type="entry name" value="GH115_C"/>
    <property type="match status" value="1"/>
</dbReference>
<dbReference type="GO" id="GO:0005975">
    <property type="term" value="P:carbohydrate metabolic process"/>
    <property type="evidence" value="ECO:0007669"/>
    <property type="project" value="UniProtKB-ARBA"/>
</dbReference>
<evidence type="ECO:0000256" key="2">
    <source>
        <dbReference type="ARBA" id="ARBA00022729"/>
    </source>
</evidence>
<dbReference type="InterPro" id="IPR029018">
    <property type="entry name" value="Hex-like_dom2"/>
</dbReference>
<dbReference type="PANTHER" id="PTHR37842">
    <property type="match status" value="1"/>
</dbReference>
<reference evidence="7 8" key="1">
    <citation type="submission" date="2016-06" db="EMBL/GenBank/DDBJ databases">
        <title>Three novel species with peptidoglycan cell walls form the new genus Lacunisphaera gen. nov. in the family Opitutaceae of the verrucomicrobial subdivision 4.</title>
        <authorList>
            <person name="Rast P."/>
            <person name="Gloeckner I."/>
            <person name="Jogler M."/>
            <person name="Boedeker C."/>
            <person name="Jeske O."/>
            <person name="Wiegand S."/>
            <person name="Reinhardt R."/>
            <person name="Schumann P."/>
            <person name="Rohde M."/>
            <person name="Spring S."/>
            <person name="Gloeckner F.O."/>
            <person name="Jogler C."/>
        </authorList>
    </citation>
    <scope>NUCLEOTIDE SEQUENCE [LARGE SCALE GENOMIC DNA]</scope>
    <source>
        <strain evidence="7 8">IG16b</strain>
    </source>
</reference>
<dbReference type="Gene3D" id="3.40.50.1820">
    <property type="entry name" value="alpha/beta hydrolase"/>
    <property type="match status" value="1"/>
</dbReference>
<evidence type="ECO:0000313" key="7">
    <source>
        <dbReference type="EMBL" id="AOS43588.1"/>
    </source>
</evidence>
<dbReference type="Proteomes" id="UP000095228">
    <property type="component" value="Chromosome"/>
</dbReference>
<dbReference type="Gene3D" id="3.20.20.520">
    <property type="entry name" value="Glycosyl hydrolase family 115"/>
    <property type="match status" value="1"/>
</dbReference>
<evidence type="ECO:0000313" key="8">
    <source>
        <dbReference type="Proteomes" id="UP000095228"/>
    </source>
</evidence>
<dbReference type="InterPro" id="IPR041437">
    <property type="entry name" value="GH115_C"/>
</dbReference>
<evidence type="ECO:0000256" key="4">
    <source>
        <dbReference type="SAM" id="MobiDB-lite"/>
    </source>
</evidence>
<dbReference type="Gene3D" id="3.30.379.10">
    <property type="entry name" value="Chitobiase/beta-hexosaminidase domain 2-like"/>
    <property type="match status" value="1"/>
</dbReference>
<feature type="region of interest" description="Disordered" evidence="4">
    <location>
        <begin position="937"/>
        <end position="956"/>
    </location>
</feature>
<dbReference type="Gene3D" id="2.60.120.1620">
    <property type="match status" value="1"/>
</dbReference>
<dbReference type="Gene3D" id="1.20.58.2150">
    <property type="match status" value="1"/>
</dbReference>
<evidence type="ECO:0000259" key="6">
    <source>
        <dbReference type="Pfam" id="PF22244"/>
    </source>
</evidence>
<dbReference type="InterPro" id="IPR054579">
    <property type="entry name" value="GCE-like_dom"/>
</dbReference>
<proteinExistence type="predicted"/>
<dbReference type="SUPFAM" id="SSF53474">
    <property type="entry name" value="alpha/beta-Hydrolases"/>
    <property type="match status" value="1"/>
</dbReference>
<dbReference type="GO" id="GO:0052689">
    <property type="term" value="F:carboxylic ester hydrolase activity"/>
    <property type="evidence" value="ECO:0007669"/>
    <property type="project" value="UniProtKB-KW"/>
</dbReference>
<dbReference type="Pfam" id="PF22244">
    <property type="entry name" value="GCE_fung"/>
    <property type="match status" value="1"/>
</dbReference>
<evidence type="ECO:0000259" key="5">
    <source>
        <dbReference type="Pfam" id="PF17829"/>
    </source>
</evidence>
<accession>A0A1D8ARR0</accession>
<feature type="region of interest" description="Disordered" evidence="4">
    <location>
        <begin position="876"/>
        <end position="908"/>
    </location>
</feature>
<keyword evidence="3" id="KW-0378">Hydrolase</keyword>
<dbReference type="Pfam" id="PF15979">
    <property type="entry name" value="Glyco_hydro_115"/>
    <property type="match status" value="1"/>
</dbReference>
<feature type="domain" description="Gylcosyl hydrolase 115 C-terminal" evidence="5">
    <location>
        <begin position="716"/>
        <end position="877"/>
    </location>
</feature>